<dbReference type="Pfam" id="PF02601">
    <property type="entry name" value="Exonuc_VII_L"/>
    <property type="match status" value="1"/>
</dbReference>
<evidence type="ECO:0000256" key="5">
    <source>
        <dbReference type="HAMAP-Rule" id="MF_00378"/>
    </source>
</evidence>
<dbReference type="GO" id="GO:0006308">
    <property type="term" value="P:DNA catabolic process"/>
    <property type="evidence" value="ECO:0007669"/>
    <property type="project" value="UniProtKB-UniRule"/>
</dbReference>
<evidence type="ECO:0000259" key="7">
    <source>
        <dbReference type="Pfam" id="PF02601"/>
    </source>
</evidence>
<feature type="domain" description="OB-fold nucleic acid binding" evidence="8">
    <location>
        <begin position="10"/>
        <end position="102"/>
    </location>
</feature>
<dbReference type="EMBL" id="DSOV01000072">
    <property type="protein sequence ID" value="HEN43675.1"/>
    <property type="molecule type" value="Genomic_DNA"/>
</dbReference>
<comment type="function">
    <text evidence="5">Bidirectionally degrades single-stranded DNA into large acid-insoluble oligonucleotides, which are then degraded further into small acid-soluble oligonucleotides.</text>
</comment>
<comment type="catalytic activity">
    <reaction evidence="5 6">
        <text>Exonucleolytic cleavage in either 5'- to 3'- or 3'- to 5'-direction to yield nucleoside 5'-phosphates.</text>
        <dbReference type="EC" id="3.1.11.6"/>
    </reaction>
</comment>
<dbReference type="GO" id="GO:0005737">
    <property type="term" value="C:cytoplasm"/>
    <property type="evidence" value="ECO:0007669"/>
    <property type="project" value="UniProtKB-SubCell"/>
</dbReference>
<dbReference type="PANTHER" id="PTHR30008:SF0">
    <property type="entry name" value="EXODEOXYRIBONUCLEASE 7 LARGE SUBUNIT"/>
    <property type="match status" value="1"/>
</dbReference>
<dbReference type="InterPro" id="IPR025824">
    <property type="entry name" value="OB-fold_nuc-bd_dom"/>
</dbReference>
<sequence>MEIFPEKRILTVSRLTSLIRGVLEENFEHVWVEGEVSNLAMPASGHLYFTLKDAGAQIRCVMFRASARALKFRPRDGMGLIVRGRITVYEQRGDYQFLVEYLEPQGVGALQLAFVQLKEKLAREGLFAEEHKKPLPPLPRRIGVVTSATGAAIHDILTVLNRRFANVEVLLRPVKVQGEGAADEIAEAIGDLNRYGAVDVMIVGRGGGSLEDLWAFNEEKVARAIHRSRIPVISAVGHETDFTMADFVADLRAPTPSAAAELVVKSKEELASRVEFLRHRLVQAMGRILAEAGGELDSLSRALRDPVILLGHLAQRTDDLSARLERGMAAFFKDRGRVLEALTNHLKIRNPAIAVERARERIIALRSSSDMALRRHLDRFRETVSVNTARLEALSPLGTLARGYSVALKLPERQAVRSVGQLDPADRVELRLSDGRALCRVEALDGGTSRASEWSSG</sequence>
<evidence type="ECO:0000256" key="2">
    <source>
        <dbReference type="ARBA" id="ARBA00022722"/>
    </source>
</evidence>
<keyword evidence="4 5" id="KW-0269">Exonuclease</keyword>
<evidence type="ECO:0000256" key="6">
    <source>
        <dbReference type="RuleBase" id="RU004355"/>
    </source>
</evidence>
<dbReference type="InterPro" id="IPR020579">
    <property type="entry name" value="Exonuc_VII_lsu_C"/>
</dbReference>
<feature type="domain" description="Exonuclease VII large subunit C-terminal" evidence="7">
    <location>
        <begin position="126"/>
        <end position="439"/>
    </location>
</feature>
<keyword evidence="2 5" id="KW-0540">Nuclease</keyword>
<proteinExistence type="inferred from homology"/>
<evidence type="ECO:0000259" key="8">
    <source>
        <dbReference type="Pfam" id="PF13742"/>
    </source>
</evidence>
<comment type="subunit">
    <text evidence="5">Heterooligomer composed of large and small subunits.</text>
</comment>
<comment type="caution">
    <text evidence="9">The sequence shown here is derived from an EMBL/GenBank/DDBJ whole genome shotgun (WGS) entry which is preliminary data.</text>
</comment>
<dbReference type="NCBIfam" id="TIGR00237">
    <property type="entry name" value="xseA"/>
    <property type="match status" value="1"/>
</dbReference>
<dbReference type="InterPro" id="IPR003753">
    <property type="entry name" value="Exonuc_VII_L"/>
</dbReference>
<gene>
    <name evidence="5" type="primary">xseA</name>
    <name evidence="9" type="ORF">ENQ87_15140</name>
</gene>
<organism evidence="9">
    <name type="scientific">Geobacter metallireducens</name>
    <dbReference type="NCBI Taxonomy" id="28232"/>
    <lineage>
        <taxon>Bacteria</taxon>
        <taxon>Pseudomonadati</taxon>
        <taxon>Thermodesulfobacteriota</taxon>
        <taxon>Desulfuromonadia</taxon>
        <taxon>Geobacterales</taxon>
        <taxon>Geobacteraceae</taxon>
        <taxon>Geobacter</taxon>
    </lineage>
</organism>
<reference evidence="9" key="1">
    <citation type="journal article" date="2020" name="mSystems">
        <title>Genome- and Community-Level Interaction Insights into Carbon Utilization and Element Cycling Functions of Hydrothermarchaeota in Hydrothermal Sediment.</title>
        <authorList>
            <person name="Zhou Z."/>
            <person name="Liu Y."/>
            <person name="Xu W."/>
            <person name="Pan J."/>
            <person name="Luo Z.H."/>
            <person name="Li M."/>
        </authorList>
    </citation>
    <scope>NUCLEOTIDE SEQUENCE [LARGE SCALE GENOMIC DNA]</scope>
    <source>
        <strain evidence="9">SpSt-349</strain>
    </source>
</reference>
<evidence type="ECO:0000313" key="9">
    <source>
        <dbReference type="EMBL" id="HEN43675.1"/>
    </source>
</evidence>
<dbReference type="Pfam" id="PF13742">
    <property type="entry name" value="tRNA_anti_2"/>
    <property type="match status" value="1"/>
</dbReference>
<comment type="similarity">
    <text evidence="5 6">Belongs to the XseA family.</text>
</comment>
<keyword evidence="3 5" id="KW-0378">Hydrolase</keyword>
<dbReference type="GO" id="GO:0008855">
    <property type="term" value="F:exodeoxyribonuclease VII activity"/>
    <property type="evidence" value="ECO:0007669"/>
    <property type="project" value="UniProtKB-UniRule"/>
</dbReference>
<keyword evidence="1 5" id="KW-0963">Cytoplasm</keyword>
<dbReference type="GO" id="GO:0009318">
    <property type="term" value="C:exodeoxyribonuclease VII complex"/>
    <property type="evidence" value="ECO:0007669"/>
    <property type="project" value="UniProtKB-UniRule"/>
</dbReference>
<protein>
    <recommendedName>
        <fullName evidence="5">Exodeoxyribonuclease 7 large subunit</fullName>
        <ecNumber evidence="5">3.1.11.6</ecNumber>
    </recommendedName>
    <alternativeName>
        <fullName evidence="5">Exodeoxyribonuclease VII large subunit</fullName>
        <shortName evidence="5">Exonuclease VII large subunit</shortName>
    </alternativeName>
</protein>
<comment type="subcellular location">
    <subcellularLocation>
        <location evidence="5 6">Cytoplasm</location>
    </subcellularLocation>
</comment>
<evidence type="ECO:0000256" key="3">
    <source>
        <dbReference type="ARBA" id="ARBA00022801"/>
    </source>
</evidence>
<evidence type="ECO:0000256" key="4">
    <source>
        <dbReference type="ARBA" id="ARBA00022839"/>
    </source>
</evidence>
<accession>A0A831XGV6</accession>
<dbReference type="AlphaFoldDB" id="A0A831XGV6"/>
<dbReference type="PANTHER" id="PTHR30008">
    <property type="entry name" value="EXODEOXYRIBONUCLEASE 7 LARGE SUBUNIT"/>
    <property type="match status" value="1"/>
</dbReference>
<dbReference type="CDD" id="cd04489">
    <property type="entry name" value="ExoVII_LU_OBF"/>
    <property type="match status" value="1"/>
</dbReference>
<name>A0A831XGV6_GEOME</name>
<dbReference type="EC" id="3.1.11.6" evidence="5"/>
<dbReference type="GO" id="GO:0003676">
    <property type="term" value="F:nucleic acid binding"/>
    <property type="evidence" value="ECO:0007669"/>
    <property type="project" value="InterPro"/>
</dbReference>
<evidence type="ECO:0000256" key="1">
    <source>
        <dbReference type="ARBA" id="ARBA00022490"/>
    </source>
</evidence>
<dbReference type="HAMAP" id="MF_00378">
    <property type="entry name" value="Exonuc_7_L"/>
    <property type="match status" value="1"/>
</dbReference>